<dbReference type="PROSITE" id="PS51257">
    <property type="entry name" value="PROKAR_LIPOPROTEIN"/>
    <property type="match status" value="1"/>
</dbReference>
<proteinExistence type="predicted"/>
<name>A0A1T5P1Y7_9BACT</name>
<feature type="chain" id="PRO_5012256514" evidence="1">
    <location>
        <begin position="20"/>
        <end position="263"/>
    </location>
</feature>
<dbReference type="Proteomes" id="UP000190166">
    <property type="component" value="Unassembled WGS sequence"/>
</dbReference>
<evidence type="ECO:0000256" key="1">
    <source>
        <dbReference type="SAM" id="SignalP"/>
    </source>
</evidence>
<dbReference type="STRING" id="393003.SAMN05660461_3534"/>
<keyword evidence="3" id="KW-1185">Reference proteome</keyword>
<dbReference type="AlphaFoldDB" id="A0A1T5P1Y7"/>
<keyword evidence="1" id="KW-0732">Signal</keyword>
<accession>A0A1T5P1Y7</accession>
<reference evidence="2 3" key="1">
    <citation type="submission" date="2017-02" db="EMBL/GenBank/DDBJ databases">
        <authorList>
            <person name="Peterson S.W."/>
        </authorList>
    </citation>
    <scope>NUCLEOTIDE SEQUENCE [LARGE SCALE GENOMIC DNA]</scope>
    <source>
        <strain evidence="2 3">DSM 18108</strain>
    </source>
</reference>
<dbReference type="RefSeq" id="WP_079470797.1">
    <property type="nucleotide sequence ID" value="NZ_FUZZ01000002.1"/>
</dbReference>
<organism evidence="2 3">
    <name type="scientific">Chitinophaga ginsengisegetis</name>
    <dbReference type="NCBI Taxonomy" id="393003"/>
    <lineage>
        <taxon>Bacteria</taxon>
        <taxon>Pseudomonadati</taxon>
        <taxon>Bacteroidota</taxon>
        <taxon>Chitinophagia</taxon>
        <taxon>Chitinophagales</taxon>
        <taxon>Chitinophagaceae</taxon>
        <taxon>Chitinophaga</taxon>
    </lineage>
</organism>
<gene>
    <name evidence="2" type="ORF">SAMN05660461_3534</name>
</gene>
<dbReference type="EMBL" id="FUZZ01000002">
    <property type="protein sequence ID" value="SKD06724.1"/>
    <property type="molecule type" value="Genomic_DNA"/>
</dbReference>
<sequence>MKSIYTNWILLSMAASLLAACNKYNDNFLYTDQVFPISIKGYNATKEVLAVKVDTISSPRIATGESAFNLAEAYTFRGEQRTVKVNVSEKNTGKLVLEQEFKKEDGAASLNFLYMDGKMSDMPEKPGVTDKKISLIYMFVPDVTKYSEPVDLVIGKYYSTPKVFEEITRLKNVKPNEFSEAATISTFSTARQEYNGVMTSVSFQVRIYKAGTNTPYIDGTSYTWNDLSTTAPKPAASAASSKIYIFSEAPSGTIMRFNTRLDY</sequence>
<evidence type="ECO:0000313" key="3">
    <source>
        <dbReference type="Proteomes" id="UP000190166"/>
    </source>
</evidence>
<evidence type="ECO:0000313" key="2">
    <source>
        <dbReference type="EMBL" id="SKD06724.1"/>
    </source>
</evidence>
<feature type="signal peptide" evidence="1">
    <location>
        <begin position="1"/>
        <end position="19"/>
    </location>
</feature>
<protein>
    <submittedName>
        <fullName evidence="2">Uncharacterized protein</fullName>
    </submittedName>
</protein>